<dbReference type="PANTHER" id="PTHR10628">
    <property type="entry name" value="SIALIDASE"/>
    <property type="match status" value="1"/>
</dbReference>
<evidence type="ECO:0000256" key="1">
    <source>
        <dbReference type="ARBA" id="ARBA00000427"/>
    </source>
</evidence>
<dbReference type="Gene3D" id="2.120.10.10">
    <property type="match status" value="2"/>
</dbReference>
<dbReference type="Ensembl" id="ENSPTXT00000028037.1">
    <property type="protein sequence ID" value="ENSPTXP00000027202.1"/>
    <property type="gene ID" value="ENSPTXG00000018768.1"/>
</dbReference>
<protein>
    <recommendedName>
        <fullName evidence="3">exo-alpha-sialidase</fullName>
        <ecNumber evidence="3">3.2.1.18</ecNumber>
    </recommendedName>
</protein>
<dbReference type="GeneTree" id="ENSGT00950000182944"/>
<dbReference type="GO" id="GO:0005886">
    <property type="term" value="C:plasma membrane"/>
    <property type="evidence" value="ECO:0007669"/>
    <property type="project" value="Ensembl"/>
</dbReference>
<dbReference type="InterPro" id="IPR026856">
    <property type="entry name" value="Sialidase_fam"/>
</dbReference>
<keyword evidence="4" id="KW-0442">Lipid degradation</keyword>
<name>A0A670ZWH9_PSETE</name>
<keyword evidence="6" id="KW-0378">Hydrolase</keyword>
<proteinExistence type="inferred from homology"/>
<dbReference type="Pfam" id="PF13088">
    <property type="entry name" value="BNR_2"/>
    <property type="match status" value="1"/>
</dbReference>
<dbReference type="GO" id="GO:0031901">
    <property type="term" value="C:early endosome membrane"/>
    <property type="evidence" value="ECO:0007669"/>
    <property type="project" value="Ensembl"/>
</dbReference>
<sequence length="587" mass="65375">MADIPRDSMKWHLFTRNRDVTYRIPALIYRPAETIFLAFVEERSSPRDEHAKGLVMRCGLKEGLSVKWGPFTRLKTAGLPNHRTMNPCPVYDKKNDVVFLFFICVRDGISEQHQIRTRRNAVRLGYISNEGGSRHWSSMTDLTEQVMGDDEAQKWATFAVGPGHGVQLSSGRLVIPAYAYYVHKSWLGYSFPWWVKPHCFSFYSDDGGQTWARSELLKALKTTECQMAEVTGKDNRQVLYCNARSLHKFRAEAYSADSGCHFADHALCKQLCELPSGCQGSIVSFFPSDPGPKKDPNASTSETEASPSSASPSCPKSWLMFSHPTSKKKRVDLGIYLNPSPMEQNRWTSPWILNKGPSGYSDLAVCEDGEPLAFGCLVVLCLATDREGPTGSSSRHILSPTRSRKLQETHKGCQGSVVSFPSPQRGSGSSLASSKAPESWLVFSYPTNQRKRADLGIYLNPHPLEGNFWKTPWILNTGLSGYSDLAVCTGEDPLFFGCLFECGVSTPSDEIAFQLFSGAKLLKTQNAASTLTGKQRMEAHPGREETWRNFLTVRTMNQWNGLPPEVVATPSLEAFKKRLGSHLSETV</sequence>
<organism evidence="9 10">
    <name type="scientific">Pseudonaja textilis</name>
    <name type="common">Eastern brown snake</name>
    <dbReference type="NCBI Taxonomy" id="8673"/>
    <lineage>
        <taxon>Eukaryota</taxon>
        <taxon>Metazoa</taxon>
        <taxon>Chordata</taxon>
        <taxon>Craniata</taxon>
        <taxon>Vertebrata</taxon>
        <taxon>Euteleostomi</taxon>
        <taxon>Lepidosauria</taxon>
        <taxon>Squamata</taxon>
        <taxon>Bifurcata</taxon>
        <taxon>Unidentata</taxon>
        <taxon>Episquamata</taxon>
        <taxon>Toxicofera</taxon>
        <taxon>Serpentes</taxon>
        <taxon>Colubroidea</taxon>
        <taxon>Elapidae</taxon>
        <taxon>Hydrophiinae</taxon>
        <taxon>Pseudonaja</taxon>
    </lineage>
</organism>
<gene>
    <name evidence="9" type="primary">NEU3</name>
</gene>
<dbReference type="PANTHER" id="PTHR10628:SF23">
    <property type="entry name" value="SIALIDASE-3"/>
    <property type="match status" value="1"/>
</dbReference>
<evidence type="ECO:0000313" key="9">
    <source>
        <dbReference type="Ensembl" id="ENSPTXP00000027202.1"/>
    </source>
</evidence>
<keyword evidence="10" id="KW-1185">Reference proteome</keyword>
<dbReference type="AlphaFoldDB" id="A0A670ZWH9"/>
<comment type="catalytic activity">
    <reaction evidence="1">
        <text>Hydrolysis of alpha-(2-&gt;3)-, alpha-(2-&gt;6)-, alpha-(2-&gt;8)- glycosidic linkages of terminal sialic acid residues in oligosaccharides, glycoproteins, glycolipids, colominic acid and synthetic substrates.</text>
        <dbReference type="EC" id="3.2.1.18"/>
    </reaction>
</comment>
<comment type="similarity">
    <text evidence="2">Belongs to the glycosyl hydrolase 33 family.</text>
</comment>
<dbReference type="CDD" id="cd15482">
    <property type="entry name" value="Sialidase_non-viral"/>
    <property type="match status" value="1"/>
</dbReference>
<evidence type="ECO:0000256" key="4">
    <source>
        <dbReference type="ARBA" id="ARBA00022963"/>
    </source>
</evidence>
<evidence type="ECO:0000259" key="8">
    <source>
        <dbReference type="Pfam" id="PF13088"/>
    </source>
</evidence>
<evidence type="ECO:0000256" key="2">
    <source>
        <dbReference type="ARBA" id="ARBA00009348"/>
    </source>
</evidence>
<feature type="region of interest" description="Disordered" evidence="7">
    <location>
        <begin position="289"/>
        <end position="315"/>
    </location>
</feature>
<evidence type="ECO:0000256" key="6">
    <source>
        <dbReference type="ARBA" id="ARBA00023295"/>
    </source>
</evidence>
<keyword evidence="5" id="KW-0119">Carbohydrate metabolism</keyword>
<dbReference type="GO" id="GO:0006689">
    <property type="term" value="P:ganglioside catabolic process"/>
    <property type="evidence" value="ECO:0007669"/>
    <property type="project" value="Ensembl"/>
</dbReference>
<evidence type="ECO:0000256" key="3">
    <source>
        <dbReference type="ARBA" id="ARBA00012733"/>
    </source>
</evidence>
<keyword evidence="4" id="KW-0443">Lipid metabolism</keyword>
<evidence type="ECO:0000256" key="7">
    <source>
        <dbReference type="SAM" id="MobiDB-lite"/>
    </source>
</evidence>
<reference evidence="9" key="1">
    <citation type="submission" date="2025-08" db="UniProtKB">
        <authorList>
            <consortium name="Ensembl"/>
        </authorList>
    </citation>
    <scope>IDENTIFICATION</scope>
</reference>
<dbReference type="GO" id="GO:0004308">
    <property type="term" value="F:exo-alpha-sialidase activity"/>
    <property type="evidence" value="ECO:0007669"/>
    <property type="project" value="UniProtKB-EC"/>
</dbReference>
<reference evidence="9" key="2">
    <citation type="submission" date="2025-09" db="UniProtKB">
        <authorList>
            <consortium name="Ensembl"/>
        </authorList>
    </citation>
    <scope>IDENTIFICATION</scope>
</reference>
<dbReference type="Proteomes" id="UP000472273">
    <property type="component" value="Unplaced"/>
</dbReference>
<dbReference type="InterPro" id="IPR011040">
    <property type="entry name" value="Sialidase"/>
</dbReference>
<evidence type="ECO:0000256" key="5">
    <source>
        <dbReference type="ARBA" id="ARBA00023277"/>
    </source>
</evidence>
<dbReference type="GO" id="GO:1900186">
    <property type="term" value="P:negative regulation of clathrin-dependent endocytosis"/>
    <property type="evidence" value="ECO:0007669"/>
    <property type="project" value="Ensembl"/>
</dbReference>
<feature type="compositionally biased region" description="Low complexity" evidence="7">
    <location>
        <begin position="299"/>
        <end position="313"/>
    </location>
</feature>
<feature type="compositionally biased region" description="Polar residues" evidence="7">
    <location>
        <begin position="416"/>
        <end position="433"/>
    </location>
</feature>
<feature type="region of interest" description="Disordered" evidence="7">
    <location>
        <begin position="410"/>
        <end position="433"/>
    </location>
</feature>
<feature type="domain" description="Sialidase" evidence="8">
    <location>
        <begin position="45"/>
        <end position="369"/>
    </location>
</feature>
<evidence type="ECO:0000313" key="10">
    <source>
        <dbReference type="Proteomes" id="UP000472273"/>
    </source>
</evidence>
<dbReference type="GO" id="GO:0009313">
    <property type="term" value="P:oligosaccharide catabolic process"/>
    <property type="evidence" value="ECO:0007669"/>
    <property type="project" value="Ensembl"/>
</dbReference>
<accession>A0A670ZWH9</accession>
<dbReference type="SUPFAM" id="SSF50939">
    <property type="entry name" value="Sialidases"/>
    <property type="match status" value="2"/>
</dbReference>
<keyword evidence="6" id="KW-0326">Glycosidase</keyword>
<dbReference type="InterPro" id="IPR036278">
    <property type="entry name" value="Sialidase_sf"/>
</dbReference>
<dbReference type="GO" id="GO:0055038">
    <property type="term" value="C:recycling endosome membrane"/>
    <property type="evidence" value="ECO:0007669"/>
    <property type="project" value="Ensembl"/>
</dbReference>
<dbReference type="GO" id="GO:0005765">
    <property type="term" value="C:lysosomal membrane"/>
    <property type="evidence" value="ECO:0007669"/>
    <property type="project" value="Ensembl"/>
</dbReference>
<dbReference type="GO" id="GO:0045742">
    <property type="term" value="P:positive regulation of epidermal growth factor receptor signaling pathway"/>
    <property type="evidence" value="ECO:0007669"/>
    <property type="project" value="Ensembl"/>
</dbReference>
<dbReference type="EC" id="3.2.1.18" evidence="3"/>